<name>A0A835LTL6_9MAGN</name>
<evidence type="ECO:0000313" key="2">
    <source>
        <dbReference type="Proteomes" id="UP000631114"/>
    </source>
</evidence>
<dbReference type="AlphaFoldDB" id="A0A835LTL6"/>
<evidence type="ECO:0000313" key="1">
    <source>
        <dbReference type="EMBL" id="KAF9604432.1"/>
    </source>
</evidence>
<dbReference type="Proteomes" id="UP000631114">
    <property type="component" value="Unassembled WGS sequence"/>
</dbReference>
<feature type="non-terminal residue" evidence="1">
    <location>
        <position position="1"/>
    </location>
</feature>
<proteinExistence type="predicted"/>
<comment type="caution">
    <text evidence="1">The sequence shown here is derived from an EMBL/GenBank/DDBJ whole genome shotgun (WGS) entry which is preliminary data.</text>
</comment>
<protein>
    <submittedName>
        <fullName evidence="1">Uncharacterized protein</fullName>
    </submittedName>
</protein>
<accession>A0A835LTL6</accession>
<dbReference type="OrthoDB" id="1056777at2759"/>
<keyword evidence="2" id="KW-1185">Reference proteome</keyword>
<organism evidence="1 2">
    <name type="scientific">Coptis chinensis</name>
    <dbReference type="NCBI Taxonomy" id="261450"/>
    <lineage>
        <taxon>Eukaryota</taxon>
        <taxon>Viridiplantae</taxon>
        <taxon>Streptophyta</taxon>
        <taxon>Embryophyta</taxon>
        <taxon>Tracheophyta</taxon>
        <taxon>Spermatophyta</taxon>
        <taxon>Magnoliopsida</taxon>
        <taxon>Ranunculales</taxon>
        <taxon>Ranunculaceae</taxon>
        <taxon>Coptidoideae</taxon>
        <taxon>Coptis</taxon>
    </lineage>
</organism>
<dbReference type="EMBL" id="JADFTS010000005">
    <property type="protein sequence ID" value="KAF9604432.1"/>
    <property type="molecule type" value="Genomic_DNA"/>
</dbReference>
<reference evidence="1 2" key="1">
    <citation type="submission" date="2020-10" db="EMBL/GenBank/DDBJ databases">
        <title>The Coptis chinensis genome and diversification of protoberbering-type alkaloids.</title>
        <authorList>
            <person name="Wang B."/>
            <person name="Shu S."/>
            <person name="Song C."/>
            <person name="Liu Y."/>
        </authorList>
    </citation>
    <scope>NUCLEOTIDE SEQUENCE [LARGE SCALE GENOMIC DNA]</scope>
    <source>
        <strain evidence="1">HL-2020</strain>
        <tissue evidence="1">Leaf</tissue>
    </source>
</reference>
<sequence length="76" mass="8710">MVYFVEQLQARTSLELFLQHWQLDKSPNFQNVLNIYHFVSLLFSIVGNPMICATEKEQECSGTTPLPLSFNLSSSQ</sequence>
<gene>
    <name evidence="1" type="ORF">IFM89_006441</name>
</gene>